<evidence type="ECO:0000313" key="2">
    <source>
        <dbReference type="Proteomes" id="UP001157418"/>
    </source>
</evidence>
<organism evidence="1 2">
    <name type="scientific">Lactuca virosa</name>
    <dbReference type="NCBI Taxonomy" id="75947"/>
    <lineage>
        <taxon>Eukaryota</taxon>
        <taxon>Viridiplantae</taxon>
        <taxon>Streptophyta</taxon>
        <taxon>Embryophyta</taxon>
        <taxon>Tracheophyta</taxon>
        <taxon>Spermatophyta</taxon>
        <taxon>Magnoliopsida</taxon>
        <taxon>eudicotyledons</taxon>
        <taxon>Gunneridae</taxon>
        <taxon>Pentapetalae</taxon>
        <taxon>asterids</taxon>
        <taxon>campanulids</taxon>
        <taxon>Asterales</taxon>
        <taxon>Asteraceae</taxon>
        <taxon>Cichorioideae</taxon>
        <taxon>Cichorieae</taxon>
        <taxon>Lactucinae</taxon>
        <taxon>Lactuca</taxon>
    </lineage>
</organism>
<dbReference type="AlphaFoldDB" id="A0AAU9NU30"/>
<comment type="caution">
    <text evidence="1">The sequence shown here is derived from an EMBL/GenBank/DDBJ whole genome shotgun (WGS) entry which is preliminary data.</text>
</comment>
<reference evidence="1 2" key="1">
    <citation type="submission" date="2022-01" db="EMBL/GenBank/DDBJ databases">
        <authorList>
            <person name="Xiong W."/>
            <person name="Schranz E."/>
        </authorList>
    </citation>
    <scope>NUCLEOTIDE SEQUENCE [LARGE SCALE GENOMIC DNA]</scope>
</reference>
<sequence>MTTGHRGTAECISIQNMNIIHMVTRVSDFGVGCVTVTTNRIVSIERWRMKASPTLLRFPYFDLKISSFSSSSFHGCSPSRSSWTFPLRFNIRNSSNTKTVVSISTTKRRRHTGTDNNYNKKLGCKNISRTKINYKPVVDDNYLEIRGKQVDRTEDRPVNLRSLSQNGDPLGRKDLGKSMVKWISQGMKAMTIDFGEAVL</sequence>
<proteinExistence type="predicted"/>
<protein>
    <submittedName>
        <fullName evidence="1">Uncharacterized protein</fullName>
    </submittedName>
</protein>
<accession>A0AAU9NU30</accession>
<gene>
    <name evidence="1" type="ORF">LVIROSA_LOCUS27371</name>
</gene>
<evidence type="ECO:0000313" key="1">
    <source>
        <dbReference type="EMBL" id="CAH1441298.1"/>
    </source>
</evidence>
<dbReference type="Proteomes" id="UP001157418">
    <property type="component" value="Unassembled WGS sequence"/>
</dbReference>
<dbReference type="EMBL" id="CAKMRJ010005412">
    <property type="protein sequence ID" value="CAH1441298.1"/>
    <property type="molecule type" value="Genomic_DNA"/>
</dbReference>
<keyword evidence="2" id="KW-1185">Reference proteome</keyword>
<name>A0AAU9NU30_9ASTR</name>